<accession>A0ABV4KI34</accession>
<keyword evidence="2" id="KW-1185">Reference proteome</keyword>
<protein>
    <submittedName>
        <fullName evidence="1">Uncharacterized protein</fullName>
    </submittedName>
</protein>
<dbReference type="EMBL" id="JASMRN010000012">
    <property type="protein sequence ID" value="MEZ7516391.1"/>
    <property type="molecule type" value="Genomic_DNA"/>
</dbReference>
<name>A0ABV4KI34_9FLAO</name>
<gene>
    <name evidence="1" type="ORF">QO192_14000</name>
</gene>
<proteinExistence type="predicted"/>
<dbReference type="Proteomes" id="UP001568894">
    <property type="component" value="Unassembled WGS sequence"/>
</dbReference>
<comment type="caution">
    <text evidence="1">The sequence shown here is derived from an EMBL/GenBank/DDBJ whole genome shotgun (WGS) entry which is preliminary data.</text>
</comment>
<evidence type="ECO:0000313" key="2">
    <source>
        <dbReference type="Proteomes" id="UP001568894"/>
    </source>
</evidence>
<evidence type="ECO:0000313" key="1">
    <source>
        <dbReference type="EMBL" id="MEZ7516391.1"/>
    </source>
</evidence>
<reference evidence="1 2" key="1">
    <citation type="submission" date="2023-05" db="EMBL/GenBank/DDBJ databases">
        <title>Adaptations of aquatic viruses from atmosphere-close ecosystems of the Central Arctic Ocean.</title>
        <authorList>
            <person name="Rahlff J."/>
            <person name="Holmfeldt K."/>
        </authorList>
    </citation>
    <scope>NUCLEOTIDE SEQUENCE [LARGE SCALE GENOMIC DNA]</scope>
    <source>
        <strain evidence="1 2">Arc14</strain>
    </source>
</reference>
<organism evidence="1 2">
    <name type="scientific">Flavobacterium frigidarium</name>
    <dbReference type="NCBI Taxonomy" id="99286"/>
    <lineage>
        <taxon>Bacteria</taxon>
        <taxon>Pseudomonadati</taxon>
        <taxon>Bacteroidota</taxon>
        <taxon>Flavobacteriia</taxon>
        <taxon>Flavobacteriales</taxon>
        <taxon>Flavobacteriaceae</taxon>
        <taxon>Flavobacterium</taxon>
    </lineage>
</organism>
<sequence>YKGYQNISGEAQYTDHRPTLALIVVEILLYVLDDNRVHIKDCSGQQEIASKSYLGNINHSELLSPERF</sequence>
<dbReference type="RefSeq" id="WP_371571586.1">
    <property type="nucleotide sequence ID" value="NZ_JASMRN010000012.1"/>
</dbReference>
<feature type="non-terminal residue" evidence="1">
    <location>
        <position position="1"/>
    </location>
</feature>